<protein>
    <submittedName>
        <fullName evidence="4">NUDIX hydrolase</fullName>
    </submittedName>
</protein>
<dbReference type="GO" id="GO:0016787">
    <property type="term" value="F:hydrolase activity"/>
    <property type="evidence" value="ECO:0007669"/>
    <property type="project" value="UniProtKB-KW"/>
</dbReference>
<dbReference type="AlphaFoldDB" id="A0A0V8QEZ7"/>
<accession>A0A0V8QEZ7</accession>
<reference evidence="4 5" key="1">
    <citation type="submission" date="2015-11" db="EMBL/GenBank/DDBJ databases">
        <title>Butyribacter intestini gen. nov., sp. nov., a butyric acid-producing bacterium of the family Lachnospiraceae isolated from the human faeces.</title>
        <authorList>
            <person name="Zou Y."/>
            <person name="Xue W."/>
            <person name="Luo G."/>
            <person name="Lv M."/>
        </authorList>
    </citation>
    <scope>NUCLEOTIDE SEQUENCE [LARGE SCALE GENOMIC DNA]</scope>
    <source>
        <strain evidence="4 5">ACET-33324</strain>
    </source>
</reference>
<dbReference type="PANTHER" id="PTHR11839">
    <property type="entry name" value="UDP/ADP-SUGAR PYROPHOSPHATASE"/>
    <property type="match status" value="1"/>
</dbReference>
<comment type="caution">
    <text evidence="4">The sequence shown here is derived from an EMBL/GenBank/DDBJ whole genome shotgun (WGS) entry which is preliminary data.</text>
</comment>
<organism evidence="4 5">
    <name type="scientific">Acetivibrio ethanolgignens</name>
    <dbReference type="NCBI Taxonomy" id="290052"/>
    <lineage>
        <taxon>Bacteria</taxon>
        <taxon>Bacillati</taxon>
        <taxon>Bacillota</taxon>
        <taxon>Clostridia</taxon>
        <taxon>Eubacteriales</taxon>
        <taxon>Oscillospiraceae</taxon>
        <taxon>Acetivibrio</taxon>
    </lineage>
</organism>
<dbReference type="Proteomes" id="UP000054874">
    <property type="component" value="Unassembled WGS sequence"/>
</dbReference>
<dbReference type="STRING" id="290052.ASU35_10070"/>
<dbReference type="OrthoDB" id="9806150at2"/>
<dbReference type="CDD" id="cd03424">
    <property type="entry name" value="NUDIX_ADPRase_Nudt5_UGPPase_Nudt14"/>
    <property type="match status" value="1"/>
</dbReference>
<dbReference type="PROSITE" id="PS51462">
    <property type="entry name" value="NUDIX"/>
    <property type="match status" value="1"/>
</dbReference>
<dbReference type="Gene3D" id="3.90.79.10">
    <property type="entry name" value="Nucleoside Triphosphate Pyrophosphohydrolase"/>
    <property type="match status" value="1"/>
</dbReference>
<keyword evidence="2 4" id="KW-0378">Hydrolase</keyword>
<comment type="cofactor">
    <cofactor evidence="1">
        <name>Mg(2+)</name>
        <dbReference type="ChEBI" id="CHEBI:18420"/>
    </cofactor>
</comment>
<dbReference type="Pfam" id="PF00293">
    <property type="entry name" value="NUDIX"/>
    <property type="match status" value="1"/>
</dbReference>
<keyword evidence="5" id="KW-1185">Reference proteome</keyword>
<name>A0A0V8QEZ7_9FIRM</name>
<dbReference type="InterPro" id="IPR000086">
    <property type="entry name" value="NUDIX_hydrolase_dom"/>
</dbReference>
<feature type="domain" description="Nudix hydrolase" evidence="3">
    <location>
        <begin position="39"/>
        <end position="170"/>
    </location>
</feature>
<dbReference type="SUPFAM" id="SSF55811">
    <property type="entry name" value="Nudix"/>
    <property type="match status" value="1"/>
</dbReference>
<evidence type="ECO:0000313" key="5">
    <source>
        <dbReference type="Proteomes" id="UP000054874"/>
    </source>
</evidence>
<dbReference type="EMBL" id="LNAM01000151">
    <property type="protein sequence ID" value="KSV59179.1"/>
    <property type="molecule type" value="Genomic_DNA"/>
</dbReference>
<sequence length="180" mass="20699">MEEFKRIKRELSHKGTIIDFYTDYVEVPNGNLAKWDFIDHKGAAAIVPVDEAGNVLMVRQWRNAIDNYTLEIPAGGLNPGETDRKACAVRELEEETGYRTEYDKTEHLFDIYTTVAFSNEKIGIYYTNCLYPSKQHLDEDEFIHVERHSMEEITEMILAGKIVDNKTITSILAYKAKMGL</sequence>
<dbReference type="InterPro" id="IPR015797">
    <property type="entry name" value="NUDIX_hydrolase-like_dom_sf"/>
</dbReference>
<evidence type="ECO:0000313" key="4">
    <source>
        <dbReference type="EMBL" id="KSV59179.1"/>
    </source>
</evidence>
<dbReference type="RefSeq" id="WP_058352566.1">
    <property type="nucleotide sequence ID" value="NZ_CABMMD010000151.1"/>
</dbReference>
<proteinExistence type="predicted"/>
<dbReference type="GO" id="GO:0006753">
    <property type="term" value="P:nucleoside phosphate metabolic process"/>
    <property type="evidence" value="ECO:0007669"/>
    <property type="project" value="TreeGrafter"/>
</dbReference>
<gene>
    <name evidence="4" type="ORF">ASU35_10070</name>
</gene>
<dbReference type="PANTHER" id="PTHR11839:SF18">
    <property type="entry name" value="NUDIX HYDROLASE DOMAIN-CONTAINING PROTEIN"/>
    <property type="match status" value="1"/>
</dbReference>
<evidence type="ECO:0000259" key="3">
    <source>
        <dbReference type="PROSITE" id="PS51462"/>
    </source>
</evidence>
<evidence type="ECO:0000256" key="2">
    <source>
        <dbReference type="ARBA" id="ARBA00022801"/>
    </source>
</evidence>
<evidence type="ECO:0000256" key="1">
    <source>
        <dbReference type="ARBA" id="ARBA00001946"/>
    </source>
</evidence>
<dbReference type="GO" id="GO:0019693">
    <property type="term" value="P:ribose phosphate metabolic process"/>
    <property type="evidence" value="ECO:0007669"/>
    <property type="project" value="TreeGrafter"/>
</dbReference>